<feature type="region of interest" description="Disordered" evidence="11">
    <location>
        <begin position="82"/>
        <end position="105"/>
    </location>
</feature>
<dbReference type="Pfam" id="PF01192">
    <property type="entry name" value="RNA_pol_Rpb6"/>
    <property type="match status" value="1"/>
</dbReference>
<name>A0A4Q1RHK7_9FIRM</name>
<dbReference type="HAMAP" id="MF_00366">
    <property type="entry name" value="RNApol_bact_RpoZ"/>
    <property type="match status" value="1"/>
</dbReference>
<dbReference type="EC" id="2.7.7.6" evidence="2 10"/>
<evidence type="ECO:0000256" key="6">
    <source>
        <dbReference type="ARBA" id="ARBA00022695"/>
    </source>
</evidence>
<evidence type="ECO:0000256" key="5">
    <source>
        <dbReference type="ARBA" id="ARBA00022679"/>
    </source>
</evidence>
<dbReference type="GO" id="GO:0003677">
    <property type="term" value="F:DNA binding"/>
    <property type="evidence" value="ECO:0007669"/>
    <property type="project" value="UniProtKB-UniRule"/>
</dbReference>
<dbReference type="NCBIfam" id="TIGR00690">
    <property type="entry name" value="rpoZ"/>
    <property type="match status" value="1"/>
</dbReference>
<keyword evidence="4 10" id="KW-0240">DNA-directed RNA polymerase</keyword>
<comment type="subunit">
    <text evidence="10">The RNAP catalytic core consists of 2 alpha, 1 beta, 1 beta' and 1 omega subunit. When a sigma factor is associated with the core the holoenzyme is formed, which can initiate transcription.</text>
</comment>
<gene>
    <name evidence="10" type="primary">rpoZ</name>
    <name evidence="12" type="ORF">ETP43_08015</name>
</gene>
<dbReference type="GO" id="GO:0000428">
    <property type="term" value="C:DNA-directed RNA polymerase complex"/>
    <property type="evidence" value="ECO:0007669"/>
    <property type="project" value="UniProtKB-KW"/>
</dbReference>
<evidence type="ECO:0000256" key="10">
    <source>
        <dbReference type="HAMAP-Rule" id="MF_00366"/>
    </source>
</evidence>
<comment type="caution">
    <text evidence="12">The sequence shown here is derived from an EMBL/GenBank/DDBJ whole genome shotgun (WGS) entry which is preliminary data.</text>
</comment>
<dbReference type="RefSeq" id="WP_129257685.1">
    <property type="nucleotide sequence ID" value="NZ_SDKC01000001.1"/>
</dbReference>
<comment type="similarity">
    <text evidence="1 10">Belongs to the RNA polymerase subunit omega family.</text>
</comment>
<dbReference type="PANTHER" id="PTHR34476">
    <property type="entry name" value="DNA-DIRECTED RNA POLYMERASE SUBUNIT OMEGA"/>
    <property type="match status" value="1"/>
</dbReference>
<keyword evidence="7 10" id="KW-0804">Transcription</keyword>
<evidence type="ECO:0000256" key="2">
    <source>
        <dbReference type="ARBA" id="ARBA00012418"/>
    </source>
</evidence>
<dbReference type="AlphaFoldDB" id="A0A4Q1RHK7"/>
<sequence length="105" mass="11652">MIHPSYTELIQAVNKDVEESDTPVCNSRYSIVLATSKRARQLIAGAEPMVNYPLNKPLSIAVEEVYKGKVNIIPDSEDVEEAEAEAALEKELETEEEAAEETTEE</sequence>
<organism evidence="12 13">
    <name type="scientific">Blautia faecicola</name>
    <dbReference type="NCBI Taxonomy" id="2509240"/>
    <lineage>
        <taxon>Bacteria</taxon>
        <taxon>Bacillati</taxon>
        <taxon>Bacillota</taxon>
        <taxon>Clostridia</taxon>
        <taxon>Lachnospirales</taxon>
        <taxon>Lachnospiraceae</taxon>
        <taxon>Blautia</taxon>
    </lineage>
</organism>
<reference evidence="12 13" key="1">
    <citation type="submission" date="2019-01" db="EMBL/GenBank/DDBJ databases">
        <title>Blautia sp. nov. KGMB01111 isolated human feces.</title>
        <authorList>
            <person name="Park J.-E."/>
            <person name="Kim J.-S."/>
            <person name="Park S.-H."/>
        </authorList>
    </citation>
    <scope>NUCLEOTIDE SEQUENCE [LARGE SCALE GENOMIC DNA]</scope>
    <source>
        <strain evidence="12 13">KGMB01111</strain>
    </source>
</reference>
<evidence type="ECO:0000256" key="4">
    <source>
        <dbReference type="ARBA" id="ARBA00022478"/>
    </source>
</evidence>
<comment type="function">
    <text evidence="10">Promotes RNA polymerase assembly. Latches the N- and C-terminal regions of the beta' subunit thereby facilitating its interaction with the beta and alpha subunits.</text>
</comment>
<dbReference type="SMART" id="SM01409">
    <property type="entry name" value="RNA_pol_Rpb6"/>
    <property type="match status" value="1"/>
</dbReference>
<dbReference type="GO" id="GO:0003899">
    <property type="term" value="F:DNA-directed RNA polymerase activity"/>
    <property type="evidence" value="ECO:0007669"/>
    <property type="project" value="UniProtKB-UniRule"/>
</dbReference>
<dbReference type="InterPro" id="IPR036161">
    <property type="entry name" value="RPB6/omega-like_sf"/>
</dbReference>
<dbReference type="GO" id="GO:0006351">
    <property type="term" value="P:DNA-templated transcription"/>
    <property type="evidence" value="ECO:0007669"/>
    <property type="project" value="UniProtKB-UniRule"/>
</dbReference>
<evidence type="ECO:0000256" key="11">
    <source>
        <dbReference type="SAM" id="MobiDB-lite"/>
    </source>
</evidence>
<evidence type="ECO:0000256" key="7">
    <source>
        <dbReference type="ARBA" id="ARBA00023163"/>
    </source>
</evidence>
<evidence type="ECO:0000256" key="3">
    <source>
        <dbReference type="ARBA" id="ARBA00013725"/>
    </source>
</evidence>
<dbReference type="EMBL" id="SDKC01000001">
    <property type="protein sequence ID" value="RXS75171.1"/>
    <property type="molecule type" value="Genomic_DNA"/>
</dbReference>
<accession>A0A4Q1RHK7</accession>
<evidence type="ECO:0000313" key="12">
    <source>
        <dbReference type="EMBL" id="RXS75171.1"/>
    </source>
</evidence>
<protein>
    <recommendedName>
        <fullName evidence="3 10">DNA-directed RNA polymerase subunit omega</fullName>
        <shortName evidence="10">RNAP omega subunit</shortName>
        <ecNumber evidence="2 10">2.7.7.6</ecNumber>
    </recommendedName>
    <alternativeName>
        <fullName evidence="10">RNA polymerase omega subunit</fullName>
    </alternativeName>
    <alternativeName>
        <fullName evidence="8 10">Transcriptase subunit omega</fullName>
    </alternativeName>
</protein>
<dbReference type="Proteomes" id="UP000290106">
    <property type="component" value="Unassembled WGS sequence"/>
</dbReference>
<dbReference type="Gene3D" id="3.90.940.10">
    <property type="match status" value="1"/>
</dbReference>
<proteinExistence type="inferred from homology"/>
<dbReference type="PANTHER" id="PTHR34476:SF1">
    <property type="entry name" value="DNA-DIRECTED RNA POLYMERASE SUBUNIT OMEGA"/>
    <property type="match status" value="1"/>
</dbReference>
<comment type="catalytic activity">
    <reaction evidence="9 10">
        <text>RNA(n) + a ribonucleoside 5'-triphosphate = RNA(n+1) + diphosphate</text>
        <dbReference type="Rhea" id="RHEA:21248"/>
        <dbReference type="Rhea" id="RHEA-COMP:14527"/>
        <dbReference type="Rhea" id="RHEA-COMP:17342"/>
        <dbReference type="ChEBI" id="CHEBI:33019"/>
        <dbReference type="ChEBI" id="CHEBI:61557"/>
        <dbReference type="ChEBI" id="CHEBI:140395"/>
        <dbReference type="EC" id="2.7.7.6"/>
    </reaction>
</comment>
<dbReference type="InterPro" id="IPR003716">
    <property type="entry name" value="DNA-dir_RNA_pol_omega"/>
</dbReference>
<evidence type="ECO:0000313" key="13">
    <source>
        <dbReference type="Proteomes" id="UP000290106"/>
    </source>
</evidence>
<dbReference type="SUPFAM" id="SSF63562">
    <property type="entry name" value="RPB6/omega subunit-like"/>
    <property type="match status" value="1"/>
</dbReference>
<keyword evidence="6 10" id="KW-0548">Nucleotidyltransferase</keyword>
<evidence type="ECO:0000256" key="8">
    <source>
        <dbReference type="ARBA" id="ARBA00029924"/>
    </source>
</evidence>
<evidence type="ECO:0000256" key="9">
    <source>
        <dbReference type="ARBA" id="ARBA00048552"/>
    </source>
</evidence>
<keyword evidence="13" id="KW-1185">Reference proteome</keyword>
<keyword evidence="5 10" id="KW-0808">Transferase</keyword>
<evidence type="ECO:0000256" key="1">
    <source>
        <dbReference type="ARBA" id="ARBA00006711"/>
    </source>
</evidence>
<dbReference type="InterPro" id="IPR006110">
    <property type="entry name" value="Pol_omega/Rpo6/RPB6"/>
</dbReference>
<dbReference type="OrthoDB" id="9815459at2"/>